<keyword evidence="2" id="KW-1185">Reference proteome</keyword>
<dbReference type="Proteomes" id="UP000252519">
    <property type="component" value="Unassembled WGS sequence"/>
</dbReference>
<protein>
    <submittedName>
        <fullName evidence="1">Uncharacterized protein</fullName>
    </submittedName>
</protein>
<dbReference type="OrthoDB" id="5786529at2759"/>
<evidence type="ECO:0000313" key="2">
    <source>
        <dbReference type="Proteomes" id="UP000252519"/>
    </source>
</evidence>
<dbReference type="Gene3D" id="2.60.40.1730">
    <property type="entry name" value="tricorn interacting facor f3 domain"/>
    <property type="match status" value="1"/>
</dbReference>
<dbReference type="EMBL" id="JOJR01000881">
    <property type="protein sequence ID" value="RCN33688.1"/>
    <property type="molecule type" value="Genomic_DNA"/>
</dbReference>
<dbReference type="STRING" id="29170.A0A368FQ94"/>
<dbReference type="SUPFAM" id="SSF63737">
    <property type="entry name" value="Leukotriene A4 hydrolase N-terminal domain"/>
    <property type="match status" value="1"/>
</dbReference>
<comment type="caution">
    <text evidence="1">The sequence shown here is derived from an EMBL/GenBank/DDBJ whole genome shotgun (WGS) entry which is preliminary data.</text>
</comment>
<evidence type="ECO:0000313" key="1">
    <source>
        <dbReference type="EMBL" id="RCN33688.1"/>
    </source>
</evidence>
<organism evidence="1 2">
    <name type="scientific">Ancylostoma caninum</name>
    <name type="common">Dog hookworm</name>
    <dbReference type="NCBI Taxonomy" id="29170"/>
    <lineage>
        <taxon>Eukaryota</taxon>
        <taxon>Metazoa</taxon>
        <taxon>Ecdysozoa</taxon>
        <taxon>Nematoda</taxon>
        <taxon>Chromadorea</taxon>
        <taxon>Rhabditida</taxon>
        <taxon>Rhabditina</taxon>
        <taxon>Rhabditomorpha</taxon>
        <taxon>Strongyloidea</taxon>
        <taxon>Ancylostomatidae</taxon>
        <taxon>Ancylostomatinae</taxon>
        <taxon>Ancylostoma</taxon>
    </lineage>
</organism>
<dbReference type="InterPro" id="IPR042097">
    <property type="entry name" value="Aminopeptidase_N-like_N_sf"/>
</dbReference>
<dbReference type="AlphaFoldDB" id="A0A368FQ94"/>
<sequence length="145" mass="16273">MDRVRLGDVLSVLLLAVILLGNLASALPRRRLLIPGDPRTQDFDSDDGQEEEDVPVRLPDDILVTEYYIRIQPYYPAPGIHLDEGRNMTFDGSVAMSVKIKRPTSEIVLNAANLKISSVELTDFLKRPVGIKETREYKLSSCAYI</sequence>
<reference evidence="1 2" key="1">
    <citation type="submission" date="2014-10" db="EMBL/GenBank/DDBJ databases">
        <title>Draft genome of the hookworm Ancylostoma caninum.</title>
        <authorList>
            <person name="Mitreva M."/>
        </authorList>
    </citation>
    <scope>NUCLEOTIDE SEQUENCE [LARGE SCALE GENOMIC DNA]</scope>
    <source>
        <strain evidence="1 2">Baltimore</strain>
    </source>
</reference>
<name>A0A368FQ94_ANCCA</name>
<gene>
    <name evidence="1" type="ORF">ANCCAN_20468</name>
</gene>
<proteinExistence type="predicted"/>
<accession>A0A368FQ94</accession>